<feature type="domain" description="Glycosyl transferase family 1" evidence="3">
    <location>
        <begin position="219"/>
        <end position="370"/>
    </location>
</feature>
<evidence type="ECO:0000259" key="4">
    <source>
        <dbReference type="Pfam" id="PF13439"/>
    </source>
</evidence>
<dbReference type="InterPro" id="IPR050194">
    <property type="entry name" value="Glycosyltransferase_grp1"/>
</dbReference>
<accession>A0A369L7L4</accession>
<proteinExistence type="predicted"/>
<feature type="domain" description="Glycosyltransferase subfamily 4-like N-terminal" evidence="4">
    <location>
        <begin position="45"/>
        <end position="203"/>
    </location>
</feature>
<dbReference type="Pfam" id="PF13439">
    <property type="entry name" value="Glyco_transf_4"/>
    <property type="match status" value="1"/>
</dbReference>
<dbReference type="Pfam" id="PF00534">
    <property type="entry name" value="Glycos_transf_1"/>
    <property type="match status" value="1"/>
</dbReference>
<evidence type="ECO:0000256" key="2">
    <source>
        <dbReference type="ARBA" id="ARBA00022679"/>
    </source>
</evidence>
<evidence type="ECO:0000259" key="3">
    <source>
        <dbReference type="Pfam" id="PF00534"/>
    </source>
</evidence>
<keyword evidence="1" id="KW-0328">Glycosyltransferase</keyword>
<comment type="caution">
    <text evidence="5">The sequence shown here is derived from an EMBL/GenBank/DDBJ whole genome shotgun (WGS) entry which is preliminary data.</text>
</comment>
<protein>
    <recommendedName>
        <fullName evidence="7">Glycosyltransferase family 1 protein</fullName>
    </recommendedName>
</protein>
<dbReference type="PANTHER" id="PTHR45947:SF3">
    <property type="entry name" value="SULFOQUINOVOSYL TRANSFERASE SQD2"/>
    <property type="match status" value="1"/>
</dbReference>
<dbReference type="SUPFAM" id="SSF53756">
    <property type="entry name" value="UDP-Glycosyltransferase/glycogen phosphorylase"/>
    <property type="match status" value="1"/>
</dbReference>
<dbReference type="PANTHER" id="PTHR45947">
    <property type="entry name" value="SULFOQUINOVOSYL TRANSFERASE SQD2"/>
    <property type="match status" value="1"/>
</dbReference>
<sequence>MANVFAIERRRFQWTWLTTSDWLNNVVSNHQNKYRVMLVIQSLRVGGAETMVENLSYALVREGCAVLVVVLQPGETMLTERMRKYGVDLVILGKRPGFDPSVSGRLAVIMRDFQPDVVHSHLPILQYVVPAAKKAHVSNLVHTLHSLADKETTSTLKRVINRMCYRKGLVTPVALSEENKQSIKNLYEIGDSQAFVVANGVELTAFSSKQDFGIYGRVRLCHIGRFVDAKNHAALVLAAEHLKADGFDCIFDLYGDGPLYETTKELVASRGLTDSFVFHGLTDDVPNVLRNADIFVFPSVYEGMPMVLVEAMAAGLPIVASAVGGIPDMLEDGKSALLCEPDAASVVTAVERLLSDEGLRKSLGMAARERAADFSSDAMARAYLSVYKRKGVRAC</sequence>
<evidence type="ECO:0000313" key="5">
    <source>
        <dbReference type="EMBL" id="RDB54697.1"/>
    </source>
</evidence>
<dbReference type="GO" id="GO:1901137">
    <property type="term" value="P:carbohydrate derivative biosynthetic process"/>
    <property type="evidence" value="ECO:0007669"/>
    <property type="project" value="UniProtKB-ARBA"/>
</dbReference>
<evidence type="ECO:0000313" key="6">
    <source>
        <dbReference type="Proteomes" id="UP000253975"/>
    </source>
</evidence>
<name>A0A369L7L4_9ACTN</name>
<dbReference type="AlphaFoldDB" id="A0A369L7L4"/>
<dbReference type="GO" id="GO:0016758">
    <property type="term" value="F:hexosyltransferase activity"/>
    <property type="evidence" value="ECO:0007669"/>
    <property type="project" value="TreeGrafter"/>
</dbReference>
<keyword evidence="2" id="KW-0808">Transferase</keyword>
<dbReference type="InterPro" id="IPR028098">
    <property type="entry name" value="Glyco_trans_4-like_N"/>
</dbReference>
<dbReference type="RefSeq" id="WP_114616408.1">
    <property type="nucleotide sequence ID" value="NZ_PPTO01000027.1"/>
</dbReference>
<dbReference type="EMBL" id="PPTO01000027">
    <property type="protein sequence ID" value="RDB54697.1"/>
    <property type="molecule type" value="Genomic_DNA"/>
</dbReference>
<gene>
    <name evidence="5" type="ORF">C1881_10170</name>
</gene>
<reference evidence="5 6" key="1">
    <citation type="journal article" date="2018" name="Elife">
        <title>Discovery and characterization of a prevalent human gut bacterial enzyme sufficient for the inactivation of a family of plant toxins.</title>
        <authorList>
            <person name="Koppel N."/>
            <person name="Bisanz J.E."/>
            <person name="Pandelia M.E."/>
            <person name="Turnbaugh P.J."/>
            <person name="Balskus E.P."/>
        </authorList>
    </citation>
    <scope>NUCLEOTIDE SEQUENCE [LARGE SCALE GENOMIC DNA]</scope>
    <source>
        <strain evidence="5 6">OB21 GAM31</strain>
    </source>
</reference>
<dbReference type="InterPro" id="IPR001296">
    <property type="entry name" value="Glyco_trans_1"/>
</dbReference>
<evidence type="ECO:0000256" key="1">
    <source>
        <dbReference type="ARBA" id="ARBA00022676"/>
    </source>
</evidence>
<dbReference type="Proteomes" id="UP000253975">
    <property type="component" value="Unassembled WGS sequence"/>
</dbReference>
<evidence type="ECO:0008006" key="7">
    <source>
        <dbReference type="Google" id="ProtNLM"/>
    </source>
</evidence>
<dbReference type="Gene3D" id="3.40.50.2000">
    <property type="entry name" value="Glycogen Phosphorylase B"/>
    <property type="match status" value="2"/>
</dbReference>
<organism evidence="5 6">
    <name type="scientific">Slackia isoflavoniconvertens</name>
    <dbReference type="NCBI Taxonomy" id="572010"/>
    <lineage>
        <taxon>Bacteria</taxon>
        <taxon>Bacillati</taxon>
        <taxon>Actinomycetota</taxon>
        <taxon>Coriobacteriia</taxon>
        <taxon>Eggerthellales</taxon>
        <taxon>Eggerthellaceae</taxon>
        <taxon>Slackia</taxon>
    </lineage>
</organism>